<sequence>MSTRAGGSVGADLALAGRAMARPRARALDIRVARFGDWLRAHAGAIRAVQWIVVAVYAVLVAVPAFLPLPDNSQHIWTNLTLAAQFAFWGIWWPFVLVSMVLVGRVWCGVFCPEGALTEVASRWSRGYAVPRWITWSGWPFIAFAGTTVYGQMTSVYGYPKPVLAVLGGSTLAAIVVGLLYGRNKRVWCRYLCPVNGVFAVLSKLAPLSFQVDRAAWAASPKPARGGASFNCAPLVPVKTMRGAGACHMCGRCSGHRGAVRLALRSPNSEIVHVAGDQPSWEQTVLILFGMLGLAVGAFQWSSSPWFLDMKQAAATWLIERGTTWPLDHSAPWFVLTNYPDKNDVMTLLDGAILLFYMGAATIGLGLVLSALVAAAARLLGPGSLRRFHHLTQTLIPIAGCGVFLGLSALTVTFLRGDGIVVPYVAEIRAALLAGAALWSVWLAWRVAGLSAGGLRRAAACACIACAAAVSVANWVLLFWIW</sequence>
<keyword evidence="2" id="KW-0004">4Fe-4S</keyword>
<feature type="transmembrane region" description="Helical" evidence="7">
    <location>
        <begin position="87"/>
        <end position="112"/>
    </location>
</feature>
<evidence type="ECO:0000256" key="3">
    <source>
        <dbReference type="ARBA" id="ARBA00022723"/>
    </source>
</evidence>
<dbReference type="Proteomes" id="UP001236369">
    <property type="component" value="Unassembled WGS sequence"/>
</dbReference>
<feature type="transmembrane region" description="Helical" evidence="7">
    <location>
        <begin position="133"/>
        <end position="151"/>
    </location>
</feature>
<feature type="transmembrane region" description="Helical" evidence="7">
    <location>
        <begin position="285"/>
        <end position="302"/>
    </location>
</feature>
<evidence type="ECO:0000256" key="2">
    <source>
        <dbReference type="ARBA" id="ARBA00022485"/>
    </source>
</evidence>
<keyword evidence="7" id="KW-0812">Transmembrane</keyword>
<feature type="transmembrane region" description="Helical" evidence="7">
    <location>
        <begin position="163"/>
        <end position="182"/>
    </location>
</feature>
<keyword evidence="3" id="KW-0479">Metal-binding</keyword>
<keyword evidence="4" id="KW-0249">Electron transport</keyword>
<keyword evidence="10" id="KW-1185">Reference proteome</keyword>
<evidence type="ECO:0000256" key="1">
    <source>
        <dbReference type="ARBA" id="ARBA00022448"/>
    </source>
</evidence>
<feature type="transmembrane region" description="Helical" evidence="7">
    <location>
        <begin position="457"/>
        <end position="481"/>
    </location>
</feature>
<accession>A0ABU0HFY7</accession>
<dbReference type="Pfam" id="PF12801">
    <property type="entry name" value="Fer4_5"/>
    <property type="match status" value="2"/>
</dbReference>
<organism evidence="9 10">
    <name type="scientific">Methylobacterium persicinum</name>
    <dbReference type="NCBI Taxonomy" id="374426"/>
    <lineage>
        <taxon>Bacteria</taxon>
        <taxon>Pseudomonadati</taxon>
        <taxon>Pseudomonadota</taxon>
        <taxon>Alphaproteobacteria</taxon>
        <taxon>Hyphomicrobiales</taxon>
        <taxon>Methylobacteriaceae</taxon>
        <taxon>Methylobacterium</taxon>
    </lineage>
</organism>
<name>A0ABU0HFY7_9HYPH</name>
<evidence type="ECO:0000259" key="8">
    <source>
        <dbReference type="Pfam" id="PF12801"/>
    </source>
</evidence>
<dbReference type="PANTHER" id="PTHR30176">
    <property type="entry name" value="FERREDOXIN-TYPE PROTEIN NAPH"/>
    <property type="match status" value="1"/>
</dbReference>
<keyword evidence="7" id="KW-1133">Transmembrane helix</keyword>
<keyword evidence="1" id="KW-0813">Transport</keyword>
<protein>
    <submittedName>
        <fullName evidence="9">Polyferredoxin</fullName>
    </submittedName>
</protein>
<dbReference type="InterPro" id="IPR017896">
    <property type="entry name" value="4Fe4S_Fe-S-bd"/>
</dbReference>
<evidence type="ECO:0000256" key="7">
    <source>
        <dbReference type="SAM" id="Phobius"/>
    </source>
</evidence>
<feature type="transmembrane region" description="Helical" evidence="7">
    <location>
        <begin position="421"/>
        <end position="445"/>
    </location>
</feature>
<evidence type="ECO:0000256" key="6">
    <source>
        <dbReference type="ARBA" id="ARBA00023014"/>
    </source>
</evidence>
<evidence type="ECO:0000313" key="9">
    <source>
        <dbReference type="EMBL" id="MDQ0441234.1"/>
    </source>
</evidence>
<feature type="domain" description="4Fe-4S ferredoxin-type" evidence="8">
    <location>
        <begin position="172"/>
        <end position="205"/>
    </location>
</feature>
<feature type="transmembrane region" description="Helical" evidence="7">
    <location>
        <begin position="48"/>
        <end position="67"/>
    </location>
</feature>
<keyword evidence="5" id="KW-0408">Iron</keyword>
<feature type="transmembrane region" description="Helical" evidence="7">
    <location>
        <begin position="395"/>
        <end position="415"/>
    </location>
</feature>
<evidence type="ECO:0000313" key="10">
    <source>
        <dbReference type="Proteomes" id="UP001236369"/>
    </source>
</evidence>
<dbReference type="PANTHER" id="PTHR30176:SF3">
    <property type="entry name" value="FERREDOXIN-TYPE PROTEIN NAPH"/>
    <property type="match status" value="1"/>
</dbReference>
<proteinExistence type="predicted"/>
<gene>
    <name evidence="9" type="ORF">QO016_000711</name>
</gene>
<dbReference type="EMBL" id="JAUSVV010000001">
    <property type="protein sequence ID" value="MDQ0441234.1"/>
    <property type="molecule type" value="Genomic_DNA"/>
</dbReference>
<reference evidence="9 10" key="1">
    <citation type="submission" date="2023-07" db="EMBL/GenBank/DDBJ databases">
        <title>Genomic Encyclopedia of Type Strains, Phase IV (KMG-IV): sequencing the most valuable type-strain genomes for metagenomic binning, comparative biology and taxonomic classification.</title>
        <authorList>
            <person name="Goeker M."/>
        </authorList>
    </citation>
    <scope>NUCLEOTIDE SEQUENCE [LARGE SCALE GENOMIC DNA]</scope>
    <source>
        <strain evidence="9 10">DSM 19562</strain>
    </source>
</reference>
<dbReference type="InterPro" id="IPR051684">
    <property type="entry name" value="Electron_Trans/Redox"/>
</dbReference>
<keyword evidence="7" id="KW-0472">Membrane</keyword>
<feature type="domain" description="4Fe-4S ferredoxin-type" evidence="8">
    <location>
        <begin position="88"/>
        <end position="126"/>
    </location>
</feature>
<comment type="caution">
    <text evidence="9">The sequence shown here is derived from an EMBL/GenBank/DDBJ whole genome shotgun (WGS) entry which is preliminary data.</text>
</comment>
<keyword evidence="6" id="KW-0411">Iron-sulfur</keyword>
<evidence type="ECO:0000256" key="5">
    <source>
        <dbReference type="ARBA" id="ARBA00023004"/>
    </source>
</evidence>
<feature type="transmembrane region" description="Helical" evidence="7">
    <location>
        <begin position="352"/>
        <end position="374"/>
    </location>
</feature>
<evidence type="ECO:0000256" key="4">
    <source>
        <dbReference type="ARBA" id="ARBA00022982"/>
    </source>
</evidence>